<evidence type="ECO:0000313" key="5">
    <source>
        <dbReference type="EMBL" id="MCZ0864914.1"/>
    </source>
</evidence>
<dbReference type="InterPro" id="IPR052048">
    <property type="entry name" value="ST_Response_Regulator"/>
</dbReference>
<dbReference type="SUPFAM" id="SSF52172">
    <property type="entry name" value="CheY-like"/>
    <property type="match status" value="1"/>
</dbReference>
<accession>A0A9J6RKI8</accession>
<dbReference type="RefSeq" id="WP_258331067.1">
    <property type="nucleotide sequence ID" value="NZ_JAPTGG010000004.1"/>
</dbReference>
<dbReference type="PANTHER" id="PTHR43228">
    <property type="entry name" value="TWO-COMPONENT RESPONSE REGULATOR"/>
    <property type="match status" value="1"/>
</dbReference>
<dbReference type="GO" id="GO:0003677">
    <property type="term" value="F:DNA binding"/>
    <property type="evidence" value="ECO:0007669"/>
    <property type="project" value="UniProtKB-KW"/>
</dbReference>
<dbReference type="GO" id="GO:0000160">
    <property type="term" value="P:phosphorelay signal transduction system"/>
    <property type="evidence" value="ECO:0007669"/>
    <property type="project" value="UniProtKB-KW"/>
</dbReference>
<dbReference type="EMBL" id="JAPTGG010000004">
    <property type="protein sequence ID" value="MCZ0864914.1"/>
    <property type="molecule type" value="Genomic_DNA"/>
</dbReference>
<dbReference type="Gene3D" id="3.40.50.2300">
    <property type="match status" value="1"/>
</dbReference>
<proteinExistence type="predicted"/>
<reference evidence="5 6" key="1">
    <citation type="submission" date="2022-12" db="EMBL/GenBank/DDBJ databases">
        <title>Dasania phycosphaerae sp. nov., isolated from particulate material of the south coast of Korea.</title>
        <authorList>
            <person name="Jiang Y."/>
        </authorList>
    </citation>
    <scope>NUCLEOTIDE SEQUENCE [LARGE SCALE GENOMIC DNA]</scope>
    <source>
        <strain evidence="5 6">GY-19</strain>
    </source>
</reference>
<protein>
    <submittedName>
        <fullName evidence="5">LytTR family DNA-binding domain-containing protein</fullName>
    </submittedName>
</protein>
<organism evidence="5 6">
    <name type="scientific">Dasania phycosphaerae</name>
    <dbReference type="NCBI Taxonomy" id="2950436"/>
    <lineage>
        <taxon>Bacteria</taxon>
        <taxon>Pseudomonadati</taxon>
        <taxon>Pseudomonadota</taxon>
        <taxon>Gammaproteobacteria</taxon>
        <taxon>Cellvibrionales</taxon>
        <taxon>Spongiibacteraceae</taxon>
        <taxon>Dasania</taxon>
    </lineage>
</organism>
<evidence type="ECO:0000256" key="2">
    <source>
        <dbReference type="PROSITE-ProRule" id="PRU00169"/>
    </source>
</evidence>
<dbReference type="PANTHER" id="PTHR43228:SF1">
    <property type="entry name" value="TWO-COMPONENT RESPONSE REGULATOR ARR22"/>
    <property type="match status" value="1"/>
</dbReference>
<keyword evidence="6" id="KW-1185">Reference proteome</keyword>
<dbReference type="PROSITE" id="PS50110">
    <property type="entry name" value="RESPONSE_REGULATORY"/>
    <property type="match status" value="1"/>
</dbReference>
<dbReference type="Proteomes" id="UP001069090">
    <property type="component" value="Unassembled WGS sequence"/>
</dbReference>
<gene>
    <name evidence="5" type="ORF">O0V09_06860</name>
</gene>
<dbReference type="Pfam" id="PF00072">
    <property type="entry name" value="Response_reg"/>
    <property type="match status" value="1"/>
</dbReference>
<feature type="modified residue" description="4-aspartylphosphate" evidence="2">
    <location>
        <position position="53"/>
    </location>
</feature>
<dbReference type="InterPro" id="IPR007492">
    <property type="entry name" value="LytTR_DNA-bd_dom"/>
</dbReference>
<evidence type="ECO:0000313" key="6">
    <source>
        <dbReference type="Proteomes" id="UP001069090"/>
    </source>
</evidence>
<keyword evidence="2" id="KW-0597">Phosphoprotein</keyword>
<keyword evidence="1" id="KW-0902">Two-component regulatory system</keyword>
<name>A0A9J6RKI8_9GAMM</name>
<dbReference type="AlphaFoldDB" id="A0A9J6RKI8"/>
<comment type="caution">
    <text evidence="5">The sequence shown here is derived from an EMBL/GenBank/DDBJ whole genome shotgun (WGS) entry which is preliminary data.</text>
</comment>
<dbReference type="Gene3D" id="2.40.50.1020">
    <property type="entry name" value="LytTr DNA-binding domain"/>
    <property type="match status" value="1"/>
</dbReference>
<evidence type="ECO:0000259" key="3">
    <source>
        <dbReference type="PROSITE" id="PS50110"/>
    </source>
</evidence>
<dbReference type="InterPro" id="IPR001789">
    <property type="entry name" value="Sig_transdc_resp-reg_receiver"/>
</dbReference>
<dbReference type="InterPro" id="IPR011006">
    <property type="entry name" value="CheY-like_superfamily"/>
</dbReference>
<dbReference type="PROSITE" id="PS50930">
    <property type="entry name" value="HTH_LYTTR"/>
    <property type="match status" value="1"/>
</dbReference>
<evidence type="ECO:0000259" key="4">
    <source>
        <dbReference type="PROSITE" id="PS50930"/>
    </source>
</evidence>
<keyword evidence="5" id="KW-0238">DNA-binding</keyword>
<dbReference type="SMART" id="SM00448">
    <property type="entry name" value="REC"/>
    <property type="match status" value="1"/>
</dbReference>
<sequence length="249" mass="28034">MKVLIVDDEPLARQRLARLVLESEGYQVVAEADNGQQAIEQVNKHKPDILLMDIRMPVMDGLEAARALMAMDEPPAVIFCTAYNDYALEAFDTNAVGYLLKPVNRDKLAQALAKAQKLNKLQLASLAESDSGDPGEQRHYISAKSSRGIELVPVADIRYFLADQKYVSIIYQREGRLAEILIDDTLKELEEEFSQQFIRLHRNALVAVQHITGVDRSGSNFYVRLAGVEQGPQVSRRHMPELRKFLNSL</sequence>
<dbReference type="SMART" id="SM00850">
    <property type="entry name" value="LytTR"/>
    <property type="match status" value="1"/>
</dbReference>
<dbReference type="Pfam" id="PF04397">
    <property type="entry name" value="LytTR"/>
    <property type="match status" value="1"/>
</dbReference>
<feature type="domain" description="Response regulatory" evidence="3">
    <location>
        <begin position="2"/>
        <end position="116"/>
    </location>
</feature>
<feature type="domain" description="HTH LytTR-type" evidence="4">
    <location>
        <begin position="141"/>
        <end position="248"/>
    </location>
</feature>
<evidence type="ECO:0000256" key="1">
    <source>
        <dbReference type="ARBA" id="ARBA00023012"/>
    </source>
</evidence>